<evidence type="ECO:0000313" key="1">
    <source>
        <dbReference type="EMBL" id="KPM30945.1"/>
    </source>
</evidence>
<proteinExistence type="predicted"/>
<gene>
    <name evidence="1" type="ORF">I595_2924</name>
</gene>
<dbReference type="AlphaFoldDB" id="A0A0P7AFV7"/>
<name>A0A0P7AFV7_9FLAO</name>
<evidence type="ECO:0000313" key="2">
    <source>
        <dbReference type="Proteomes" id="UP000050280"/>
    </source>
</evidence>
<dbReference type="EMBL" id="LDJX01000006">
    <property type="protein sequence ID" value="KPM30945.1"/>
    <property type="molecule type" value="Genomic_DNA"/>
</dbReference>
<dbReference type="Proteomes" id="UP000050280">
    <property type="component" value="Unassembled WGS sequence"/>
</dbReference>
<reference evidence="1 2" key="1">
    <citation type="submission" date="2015-09" db="EMBL/GenBank/DDBJ databases">
        <title>Genome sequence of the marine flavobacterium Croceitalea dokdonensis DOKDO 023 that contains proton- and sodium-pumping rhodopsins.</title>
        <authorList>
            <person name="Kwon S.-K."/>
            <person name="Lee H.K."/>
            <person name="Kwak M.-J."/>
            <person name="Kim J.F."/>
        </authorList>
    </citation>
    <scope>NUCLEOTIDE SEQUENCE [LARGE SCALE GENOMIC DNA]</scope>
    <source>
        <strain evidence="1 2">DOKDO 023</strain>
    </source>
</reference>
<sequence length="350" mass="39489">MTSLRDSQFIEIDYFRIMMKRLGLVVLGCFVLCACKEGKKGQKYLPPSTGSVNSLLVVMDNELWKGAVGDKVRENFAVPVLAMPQTEALFTIQQVPPQIFSGAIVNSRAVLFIQQDTMSLAHIKSNVYASPQKIAVIKGEDYKELAANIDQLAPKAIEEFKRNEIKGIQQRFKRSLNKETDVTEEFNISLTIPSAYTVGKHENNFVWLDRQIPKGNMNLIAYTIPNSFFGADSTFVRDIVKMRDSIGKKYIPGPDVPGKQTYMATEKAFAPYVFPAEVNGYKAAEVRGIWIMENYAMAGPFLTFIVNDEYNDRKLVLEGFIFAPSTNKRDDLLELEAIMRTLVINQRQTP</sequence>
<dbReference type="PATRIC" id="fig|1300341.3.peg.3077"/>
<dbReference type="InterPro" id="IPR032286">
    <property type="entry name" value="DUF4837"/>
</dbReference>
<accession>A0A0P7AFV7</accession>
<dbReference type="RefSeq" id="WP_245628287.1">
    <property type="nucleotide sequence ID" value="NZ_LDJX01000006.1"/>
</dbReference>
<comment type="caution">
    <text evidence="1">The sequence shown here is derived from an EMBL/GenBank/DDBJ whole genome shotgun (WGS) entry which is preliminary data.</text>
</comment>
<protein>
    <recommendedName>
        <fullName evidence="3">DUF4837 domain-containing protein</fullName>
    </recommendedName>
</protein>
<dbReference type="STRING" id="1300341.I595_2924"/>
<dbReference type="PROSITE" id="PS51257">
    <property type="entry name" value="PROKAR_LIPOPROTEIN"/>
    <property type="match status" value="1"/>
</dbReference>
<organism evidence="1 2">
    <name type="scientific">Croceitalea dokdonensis DOKDO 023</name>
    <dbReference type="NCBI Taxonomy" id="1300341"/>
    <lineage>
        <taxon>Bacteria</taxon>
        <taxon>Pseudomonadati</taxon>
        <taxon>Bacteroidota</taxon>
        <taxon>Flavobacteriia</taxon>
        <taxon>Flavobacteriales</taxon>
        <taxon>Flavobacteriaceae</taxon>
        <taxon>Croceitalea</taxon>
    </lineage>
</organism>
<keyword evidence="2" id="KW-1185">Reference proteome</keyword>
<evidence type="ECO:0008006" key="3">
    <source>
        <dbReference type="Google" id="ProtNLM"/>
    </source>
</evidence>
<dbReference type="Pfam" id="PF16125">
    <property type="entry name" value="DUF4837"/>
    <property type="match status" value="1"/>
</dbReference>